<dbReference type="STRING" id="2004952.A0A2C5ZIF5"/>
<feature type="compositionally biased region" description="Basic and acidic residues" evidence="1">
    <location>
        <begin position="476"/>
        <end position="493"/>
    </location>
</feature>
<feature type="region of interest" description="Disordered" evidence="1">
    <location>
        <begin position="1"/>
        <end position="221"/>
    </location>
</feature>
<gene>
    <name evidence="2" type="ORF">CDD80_4138</name>
</gene>
<feature type="compositionally biased region" description="Low complexity" evidence="1">
    <location>
        <begin position="976"/>
        <end position="995"/>
    </location>
</feature>
<dbReference type="AlphaFoldDB" id="A0A2C5ZIF5"/>
<feature type="compositionally biased region" description="Basic residues" evidence="1">
    <location>
        <begin position="1"/>
        <end position="11"/>
    </location>
</feature>
<feature type="compositionally biased region" description="Basic and acidic residues" evidence="1">
    <location>
        <begin position="782"/>
        <end position="792"/>
    </location>
</feature>
<feature type="compositionally biased region" description="Basic and acidic residues" evidence="1">
    <location>
        <begin position="569"/>
        <end position="578"/>
    </location>
</feature>
<feature type="region of interest" description="Disordered" evidence="1">
    <location>
        <begin position="563"/>
        <end position="632"/>
    </location>
</feature>
<keyword evidence="3" id="KW-1185">Reference proteome</keyword>
<feature type="compositionally biased region" description="Polar residues" evidence="1">
    <location>
        <begin position="279"/>
        <end position="288"/>
    </location>
</feature>
<proteinExistence type="predicted"/>
<feature type="compositionally biased region" description="Polar residues" evidence="1">
    <location>
        <begin position="388"/>
        <end position="397"/>
    </location>
</feature>
<dbReference type="OrthoDB" id="4115400at2759"/>
<feature type="compositionally biased region" description="Low complexity" evidence="1">
    <location>
        <begin position="856"/>
        <end position="867"/>
    </location>
</feature>
<feature type="compositionally biased region" description="Polar residues" evidence="1">
    <location>
        <begin position="354"/>
        <end position="364"/>
    </location>
</feature>
<feature type="compositionally biased region" description="Polar residues" evidence="1">
    <location>
        <begin position="963"/>
        <end position="972"/>
    </location>
</feature>
<sequence>MDRRASARRRPLPGSISPQSTPEEGFQSPASPEVPAVSTPTRRGSKQLNFSLTNPNRPQAGTKRRSRTMDGSEDIGQDGSPVKGGHTLRKRARVSYYNMEHNVDDTDDDPVGPSSARAKKRKSDLMEPSDSFHSYPSKKRGNSLGADAMATRRNPVRKNADSKSYHEDDDDVKDTIEVGISFSDDELESRPLASSSPSKIAAPEGPAPAHGTAISNAQQNVSDTALDAFELPEPAVNDALPCVLPQGQSVGSSQQEPQPAATSFTETVVNTPREAFQDPSFSSWSDLPSTADEPRSSPRPTQESMDAAESIDQRDQAQGPNARSEGDASALISATEAQQPDDTATPRAIAGKTQLISTGETQASEAMEPQQAEVVEAEKPEPAEAQQTEVAETQATEAQDVDAMETQQTGDVAPETQQTDITEDQPTKAAEARIVDDQPIEVAEAEKAETADVEQSHVIEEQQPTTTGIGLPEPEAAGHERSQTDPSPEKAIDDGQTNSETSHVDEIQTNAEDAEQAAIAAPTSDTAAQEAADSATDADTAFCGQSTDSRWAHLNPYIDNEFQLYPLPEPKKKGRGDGGEGPLHRTGTSAGKDGNEDTTEAQASDSTEPTAANSPAPAATEESGSAADTQDLAEKPIQFKCRKLQNPAVYAAALENYKEMSTEELYEVLNVVKAALLEWHIEYQDQAKLVQDHDNAKRRLEADTKYESKTRDLSLAGAHHEEPDFVVKKHGRKTKGDKDGKDGKDKDKDREAESDLRWLQSQDRIMASSYYFAYDPHPSRIGKQDMENRDVEGAFGPQRLLRGQPKQTLKASEAGKEEVKGKRTRKPVQHFDPAPKQASRSGTPVPTKPGRRRQTATAAAALIKAPAVESRQKAVAGKKRAASPVEDEDEPQKGLKRRRAHTRAKEAQVDEAEEDSTPPTTDAPVARRGKKASKSIKTETEQTGNADGQPKRHVLTLKIPKSKNASDPSTTDSGDSRPSTASSDSSSRTAESSYSFRPKRQKKFRDEPNGNNVVDQPPPKKRSKRTQAASADSAPAEEAPTNRKGPKIKVVSKSNTNRNGAPPPTEGEDRPPKDYKSMTKSEKMSASMKSRWANGNMAGAVEKRKATLAAKKAALAASAQQKAAESAPKIVKARSSKTAGQKHQSDEQQQPDDAEEGPRSPSPAGHGPN</sequence>
<reference evidence="2 3" key="1">
    <citation type="submission" date="2017-06" db="EMBL/GenBank/DDBJ databases">
        <title>Ant-infecting Ophiocordyceps genomes reveal a high diversity of potential behavioral manipulation genes and a possible major role for enterotoxins.</title>
        <authorList>
            <person name="De Bekker C."/>
            <person name="Evans H.C."/>
            <person name="Brachmann A."/>
            <person name="Hughes D.P."/>
        </authorList>
    </citation>
    <scope>NUCLEOTIDE SEQUENCE [LARGE SCALE GENOMIC DNA]</scope>
    <source>
        <strain evidence="2 3">Map16</strain>
    </source>
</reference>
<evidence type="ECO:0000256" key="1">
    <source>
        <dbReference type="SAM" id="MobiDB-lite"/>
    </source>
</evidence>
<feature type="compositionally biased region" description="Polar residues" evidence="1">
    <location>
        <begin position="246"/>
        <end position="270"/>
    </location>
</feature>
<dbReference type="Proteomes" id="UP000226431">
    <property type="component" value="Unassembled WGS sequence"/>
</dbReference>
<feature type="compositionally biased region" description="Low complexity" evidence="1">
    <location>
        <begin position="516"/>
        <end position="541"/>
    </location>
</feature>
<feature type="region of interest" description="Disordered" evidence="1">
    <location>
        <begin position="239"/>
        <end position="542"/>
    </location>
</feature>
<name>A0A2C5ZIF5_9HYPO</name>
<feature type="compositionally biased region" description="Low complexity" evidence="1">
    <location>
        <begin position="1107"/>
        <end position="1127"/>
    </location>
</feature>
<feature type="compositionally biased region" description="Basic and acidic residues" evidence="1">
    <location>
        <begin position="1067"/>
        <end position="1083"/>
    </location>
</feature>
<evidence type="ECO:0000313" key="2">
    <source>
        <dbReference type="EMBL" id="PHH79653.1"/>
    </source>
</evidence>
<evidence type="ECO:0000313" key="3">
    <source>
        <dbReference type="Proteomes" id="UP000226431"/>
    </source>
</evidence>
<feature type="compositionally biased region" description="Basic and acidic residues" evidence="1">
    <location>
        <begin position="734"/>
        <end position="756"/>
    </location>
</feature>
<feature type="compositionally biased region" description="Polar residues" evidence="1">
    <location>
        <begin position="38"/>
        <end position="59"/>
    </location>
</feature>
<feature type="compositionally biased region" description="Polar residues" evidence="1">
    <location>
        <begin position="405"/>
        <end position="420"/>
    </location>
</feature>
<dbReference type="EMBL" id="NJES01000038">
    <property type="protein sequence ID" value="PHH79653.1"/>
    <property type="molecule type" value="Genomic_DNA"/>
</dbReference>
<feature type="compositionally biased region" description="Basic and acidic residues" evidence="1">
    <location>
        <begin position="444"/>
        <end position="460"/>
    </location>
</feature>
<feature type="compositionally biased region" description="Low complexity" evidence="1">
    <location>
        <begin position="606"/>
        <end position="623"/>
    </location>
</feature>
<feature type="region of interest" description="Disordered" evidence="1">
    <location>
        <begin position="779"/>
        <end position="1169"/>
    </location>
</feature>
<accession>A0A2C5ZIF5</accession>
<protein>
    <submittedName>
        <fullName evidence="2">Uncharacterized protein</fullName>
    </submittedName>
</protein>
<feature type="compositionally biased region" description="Basic and acidic residues" evidence="1">
    <location>
        <begin position="710"/>
        <end position="727"/>
    </location>
</feature>
<feature type="compositionally biased region" description="Low complexity" evidence="1">
    <location>
        <begin position="1028"/>
        <end position="1039"/>
    </location>
</feature>
<organism evidence="2 3">
    <name type="scientific">Ophiocordyceps camponoti-rufipedis</name>
    <dbReference type="NCBI Taxonomy" id="2004952"/>
    <lineage>
        <taxon>Eukaryota</taxon>
        <taxon>Fungi</taxon>
        <taxon>Dikarya</taxon>
        <taxon>Ascomycota</taxon>
        <taxon>Pezizomycotina</taxon>
        <taxon>Sordariomycetes</taxon>
        <taxon>Hypocreomycetidae</taxon>
        <taxon>Hypocreales</taxon>
        <taxon>Ophiocordycipitaceae</taxon>
        <taxon>Ophiocordyceps</taxon>
    </lineage>
</organism>
<feature type="region of interest" description="Disordered" evidence="1">
    <location>
        <begin position="710"/>
        <end position="758"/>
    </location>
</feature>
<comment type="caution">
    <text evidence="2">The sequence shown here is derived from an EMBL/GenBank/DDBJ whole genome shotgun (WGS) entry which is preliminary data.</text>
</comment>